<dbReference type="HOGENOM" id="CLU_2133834_0_0_1"/>
<keyword evidence="1" id="KW-0732">Signal</keyword>
<protein>
    <submittedName>
        <fullName evidence="2">Uncharacterized protein</fullName>
    </submittedName>
</protein>
<name>A0A0C3DE28_9AGAM</name>
<keyword evidence="3" id="KW-1185">Reference proteome</keyword>
<evidence type="ECO:0000313" key="2">
    <source>
        <dbReference type="EMBL" id="KIM54356.1"/>
    </source>
</evidence>
<evidence type="ECO:0000313" key="3">
    <source>
        <dbReference type="Proteomes" id="UP000053989"/>
    </source>
</evidence>
<evidence type="ECO:0000256" key="1">
    <source>
        <dbReference type="SAM" id="SignalP"/>
    </source>
</evidence>
<dbReference type="PROSITE" id="PS51257">
    <property type="entry name" value="PROKAR_LIPOPROTEIN"/>
    <property type="match status" value="1"/>
</dbReference>
<feature type="signal peptide" evidence="1">
    <location>
        <begin position="1"/>
        <end position="20"/>
    </location>
</feature>
<feature type="chain" id="PRO_5040884258" evidence="1">
    <location>
        <begin position="21"/>
        <end position="94"/>
    </location>
</feature>
<gene>
    <name evidence="2" type="ORF">SCLCIDRAFT_382686</name>
</gene>
<dbReference type="AlphaFoldDB" id="A0A0C3DE28"/>
<dbReference type="Proteomes" id="UP000053989">
    <property type="component" value="Unassembled WGS sequence"/>
</dbReference>
<reference evidence="2 3" key="1">
    <citation type="submission" date="2014-04" db="EMBL/GenBank/DDBJ databases">
        <authorList>
            <consortium name="DOE Joint Genome Institute"/>
            <person name="Kuo A."/>
            <person name="Kohler A."/>
            <person name="Nagy L.G."/>
            <person name="Floudas D."/>
            <person name="Copeland A."/>
            <person name="Barry K.W."/>
            <person name="Cichocki N."/>
            <person name="Veneault-Fourrey C."/>
            <person name="LaButti K."/>
            <person name="Lindquist E.A."/>
            <person name="Lipzen A."/>
            <person name="Lundell T."/>
            <person name="Morin E."/>
            <person name="Murat C."/>
            <person name="Sun H."/>
            <person name="Tunlid A."/>
            <person name="Henrissat B."/>
            <person name="Grigoriev I.V."/>
            <person name="Hibbett D.S."/>
            <person name="Martin F."/>
            <person name="Nordberg H.P."/>
            <person name="Cantor M.N."/>
            <person name="Hua S.X."/>
        </authorList>
    </citation>
    <scope>NUCLEOTIDE SEQUENCE [LARGE SCALE GENOMIC DNA]</scope>
    <source>
        <strain evidence="2 3">Foug A</strain>
    </source>
</reference>
<dbReference type="InParanoid" id="A0A0C3DE28"/>
<reference evidence="3" key="2">
    <citation type="submission" date="2015-01" db="EMBL/GenBank/DDBJ databases">
        <title>Evolutionary Origins and Diversification of the Mycorrhizal Mutualists.</title>
        <authorList>
            <consortium name="DOE Joint Genome Institute"/>
            <consortium name="Mycorrhizal Genomics Consortium"/>
            <person name="Kohler A."/>
            <person name="Kuo A."/>
            <person name="Nagy L.G."/>
            <person name="Floudas D."/>
            <person name="Copeland A."/>
            <person name="Barry K.W."/>
            <person name="Cichocki N."/>
            <person name="Veneault-Fourrey C."/>
            <person name="LaButti K."/>
            <person name="Lindquist E.A."/>
            <person name="Lipzen A."/>
            <person name="Lundell T."/>
            <person name="Morin E."/>
            <person name="Murat C."/>
            <person name="Riley R."/>
            <person name="Ohm R."/>
            <person name="Sun H."/>
            <person name="Tunlid A."/>
            <person name="Henrissat B."/>
            <person name="Grigoriev I.V."/>
            <person name="Hibbett D.S."/>
            <person name="Martin F."/>
        </authorList>
    </citation>
    <scope>NUCLEOTIDE SEQUENCE [LARGE SCALE GENOMIC DNA]</scope>
    <source>
        <strain evidence="3">Foug A</strain>
    </source>
</reference>
<accession>A0A0C3DE28</accession>
<dbReference type="OrthoDB" id="2668926at2759"/>
<dbReference type="EMBL" id="KN822156">
    <property type="protein sequence ID" value="KIM54356.1"/>
    <property type="molecule type" value="Genomic_DNA"/>
</dbReference>
<sequence>MSLKTLVAAAVLNLAASAQGCATIPLCCNQLIYEPTAAATSTANSLGVTSPTYPIGVNCIPIEDPPVGFIPQCAPSLYEVCCKENNWGKRIAAT</sequence>
<organism evidence="2 3">
    <name type="scientific">Scleroderma citrinum Foug A</name>
    <dbReference type="NCBI Taxonomy" id="1036808"/>
    <lineage>
        <taxon>Eukaryota</taxon>
        <taxon>Fungi</taxon>
        <taxon>Dikarya</taxon>
        <taxon>Basidiomycota</taxon>
        <taxon>Agaricomycotina</taxon>
        <taxon>Agaricomycetes</taxon>
        <taxon>Agaricomycetidae</taxon>
        <taxon>Boletales</taxon>
        <taxon>Sclerodermatineae</taxon>
        <taxon>Sclerodermataceae</taxon>
        <taxon>Scleroderma</taxon>
    </lineage>
</organism>
<proteinExistence type="predicted"/>